<gene>
    <name evidence="4" type="ORF">ACFSUD_05880</name>
</gene>
<accession>A0ABW5U0Y5</accession>
<evidence type="ECO:0000256" key="3">
    <source>
        <dbReference type="SAM" id="Phobius"/>
    </source>
</evidence>
<keyword evidence="5" id="KW-1185">Reference proteome</keyword>
<name>A0ABW5U0Y5_9RHOB</name>
<dbReference type="Pfam" id="PF10112">
    <property type="entry name" value="Halogen_Hydrol"/>
    <property type="match status" value="1"/>
</dbReference>
<evidence type="ECO:0000256" key="1">
    <source>
        <dbReference type="SAM" id="Coils"/>
    </source>
</evidence>
<sequence>MARRYGGKYSPEGEGSAEGTGRGSRIEVDPVGGRVNLLFLPPVILVFMSLGAGAGGLVRGLIAAGMLGGAVWLLRAGLLAEAAYRARKVARRPALPRKILAATLTGLGAALATYVPAANPLAPLLYGIAATGLHLAAFGVDPVKDKGLAGVDTFQRDRVARVVDEAEKLLAEMQSEVKRAGDRQAQARLDDFQMTARELIRTVEEDPRDLTAARKYLSVYLRGARDATVKFADIHQRSRDARARQDYLALLDDLDQNFAARTRKSLLEDRGDLNVEIEVLRERLSREGVRFD</sequence>
<feature type="transmembrane region" description="Helical" evidence="3">
    <location>
        <begin position="60"/>
        <end position="78"/>
    </location>
</feature>
<comment type="caution">
    <text evidence="4">The sequence shown here is derived from an EMBL/GenBank/DDBJ whole genome shotgun (WGS) entry which is preliminary data.</text>
</comment>
<evidence type="ECO:0000256" key="2">
    <source>
        <dbReference type="SAM" id="MobiDB-lite"/>
    </source>
</evidence>
<dbReference type="RefSeq" id="WP_386372368.1">
    <property type="nucleotide sequence ID" value="NZ_JBHUMP010000003.1"/>
</dbReference>
<reference evidence="5" key="1">
    <citation type="journal article" date="2019" name="Int. J. Syst. Evol. Microbiol.">
        <title>The Global Catalogue of Microorganisms (GCM) 10K type strain sequencing project: providing services to taxonomists for standard genome sequencing and annotation.</title>
        <authorList>
            <consortium name="The Broad Institute Genomics Platform"/>
            <consortium name="The Broad Institute Genome Sequencing Center for Infectious Disease"/>
            <person name="Wu L."/>
            <person name="Ma J."/>
        </authorList>
    </citation>
    <scope>NUCLEOTIDE SEQUENCE [LARGE SCALE GENOMIC DNA]</scope>
    <source>
        <strain evidence="5">TISTR 2562</strain>
    </source>
</reference>
<dbReference type="EMBL" id="JBHUMP010000003">
    <property type="protein sequence ID" value="MFD2739088.1"/>
    <property type="molecule type" value="Genomic_DNA"/>
</dbReference>
<organism evidence="4 5">
    <name type="scientific">Sulfitobacter aestuarii</name>
    <dbReference type="NCBI Taxonomy" id="2161676"/>
    <lineage>
        <taxon>Bacteria</taxon>
        <taxon>Pseudomonadati</taxon>
        <taxon>Pseudomonadota</taxon>
        <taxon>Alphaproteobacteria</taxon>
        <taxon>Rhodobacterales</taxon>
        <taxon>Roseobacteraceae</taxon>
        <taxon>Sulfitobacter</taxon>
    </lineage>
</organism>
<keyword evidence="1" id="KW-0175">Coiled coil</keyword>
<keyword evidence="3" id="KW-0472">Membrane</keyword>
<feature type="region of interest" description="Disordered" evidence="2">
    <location>
        <begin position="1"/>
        <end position="25"/>
    </location>
</feature>
<protein>
    <submittedName>
        <fullName evidence="4">5-bromo-4-chloroindolyl phosphate hydrolysis family protein</fullName>
    </submittedName>
</protein>
<evidence type="ECO:0000313" key="5">
    <source>
        <dbReference type="Proteomes" id="UP001597474"/>
    </source>
</evidence>
<keyword evidence="3" id="KW-1133">Transmembrane helix</keyword>
<dbReference type="Proteomes" id="UP001597474">
    <property type="component" value="Unassembled WGS sequence"/>
</dbReference>
<feature type="transmembrane region" description="Helical" evidence="3">
    <location>
        <begin position="35"/>
        <end position="54"/>
    </location>
</feature>
<feature type="transmembrane region" description="Helical" evidence="3">
    <location>
        <begin position="99"/>
        <end position="117"/>
    </location>
</feature>
<feature type="coiled-coil region" evidence="1">
    <location>
        <begin position="156"/>
        <end position="183"/>
    </location>
</feature>
<evidence type="ECO:0000313" key="4">
    <source>
        <dbReference type="EMBL" id="MFD2739088.1"/>
    </source>
</evidence>
<proteinExistence type="predicted"/>
<dbReference type="InterPro" id="IPR018770">
    <property type="entry name" value="ChloroindolylP_hydrolase"/>
</dbReference>
<keyword evidence="3" id="KW-0812">Transmembrane</keyword>